<protein>
    <submittedName>
        <fullName evidence="2">Uncharacterized protein</fullName>
    </submittedName>
</protein>
<accession>A0A8X6QT41</accession>
<dbReference type="EMBL" id="BMAW01085508">
    <property type="protein sequence ID" value="GFU43308.1"/>
    <property type="molecule type" value="Genomic_DNA"/>
</dbReference>
<proteinExistence type="predicted"/>
<dbReference type="OrthoDB" id="10388987at2759"/>
<gene>
    <name evidence="2" type="ORF">NPIL_12131</name>
</gene>
<dbReference type="AlphaFoldDB" id="A0A8X6QT41"/>
<evidence type="ECO:0000313" key="3">
    <source>
        <dbReference type="Proteomes" id="UP000887013"/>
    </source>
</evidence>
<dbReference type="Proteomes" id="UP000887013">
    <property type="component" value="Unassembled WGS sequence"/>
</dbReference>
<evidence type="ECO:0000256" key="1">
    <source>
        <dbReference type="SAM" id="MobiDB-lite"/>
    </source>
</evidence>
<feature type="region of interest" description="Disordered" evidence="1">
    <location>
        <begin position="84"/>
        <end position="107"/>
    </location>
</feature>
<comment type="caution">
    <text evidence="2">The sequence shown here is derived from an EMBL/GenBank/DDBJ whole genome shotgun (WGS) entry which is preliminary data.</text>
</comment>
<evidence type="ECO:0000313" key="2">
    <source>
        <dbReference type="EMBL" id="GFU43308.1"/>
    </source>
</evidence>
<name>A0A8X6QT41_NEPPI</name>
<reference evidence="2" key="1">
    <citation type="submission" date="2020-08" db="EMBL/GenBank/DDBJ databases">
        <title>Multicomponent nature underlies the extraordinary mechanical properties of spider dragline silk.</title>
        <authorList>
            <person name="Kono N."/>
            <person name="Nakamura H."/>
            <person name="Mori M."/>
            <person name="Yoshida Y."/>
            <person name="Ohtoshi R."/>
            <person name="Malay A.D."/>
            <person name="Moran D.A.P."/>
            <person name="Tomita M."/>
            <person name="Numata K."/>
            <person name="Arakawa K."/>
        </authorList>
    </citation>
    <scope>NUCLEOTIDE SEQUENCE</scope>
</reference>
<keyword evidence="3" id="KW-1185">Reference proteome</keyword>
<sequence>MYCLLSVFSERKIHNSSPLEVIREGRSNRRGILQGRKGSSLNSGLGRHLMCCDMFVQPETKTLTLAIHPRVYSNTGCISTNSTVGRWSSKTAEGPVSAPASRTHAHA</sequence>
<organism evidence="2 3">
    <name type="scientific">Nephila pilipes</name>
    <name type="common">Giant wood spider</name>
    <name type="synonym">Nephila maculata</name>
    <dbReference type="NCBI Taxonomy" id="299642"/>
    <lineage>
        <taxon>Eukaryota</taxon>
        <taxon>Metazoa</taxon>
        <taxon>Ecdysozoa</taxon>
        <taxon>Arthropoda</taxon>
        <taxon>Chelicerata</taxon>
        <taxon>Arachnida</taxon>
        <taxon>Araneae</taxon>
        <taxon>Araneomorphae</taxon>
        <taxon>Entelegynae</taxon>
        <taxon>Araneoidea</taxon>
        <taxon>Nephilidae</taxon>
        <taxon>Nephila</taxon>
    </lineage>
</organism>